<evidence type="ECO:0000313" key="2">
    <source>
        <dbReference type="EMBL" id="CCF84652.1"/>
    </source>
</evidence>
<sequence>MPASGDAVSLEEQIDRWRSYLRRRQAIHSADVAELEDHLREQVAVLVDAGLATDEAFLVAVKRMGSLDALSREFAREHSDRLWKQLVVSPSDTMEPQAAARTDAIVAFCLAVAAAVLIKVPALFGIVLDQDAGFYARNLSLFVLPLLTGYFVWKRRLDPTSTLRWLAVAFVAAGVFANVFPIAPRGATEALTALHLPIALWLVVGIAYAGDRWRQVAGRMDFIRFSGELFIYYILIALGGGVLTAFMAMIFRAIGIDVQPFLETWLLPCGAAGAVVVASWLVEAKQSVIENMAPVLTRLFTPLFAAMLVTFLATLLWTGRGVDVERNALIAFDLLLVVLGLLLYSISARDPESPPNAFDILQVVLVVSALLADAVALWAIAARITEFGFTPNRVAALGENVILLVNLAWSAVLYIRFLRGRGSFTDLEQWQTNYLPVYALWAAIVVIVFPPIFRYI</sequence>
<dbReference type="TCDB" id="9.B.65.1.6">
    <property type="family name" value="the putative transporter (yhge) family"/>
</dbReference>
<feature type="transmembrane region" description="Helical" evidence="1">
    <location>
        <begin position="360"/>
        <end position="382"/>
    </location>
</feature>
<feature type="transmembrane region" description="Helical" evidence="1">
    <location>
        <begin position="230"/>
        <end position="253"/>
    </location>
</feature>
<proteinExistence type="predicted"/>
<gene>
    <name evidence="2" type="ORF">NITHO_370024</name>
</gene>
<dbReference type="NCBIfam" id="NF038403">
    <property type="entry name" value="perm_prefix_1"/>
    <property type="match status" value="1"/>
</dbReference>
<protein>
    <recommendedName>
        <fullName evidence="4">DUF4153 domain-containing protein</fullName>
    </recommendedName>
</protein>
<keyword evidence="1" id="KW-1133">Transmembrane helix</keyword>
<evidence type="ECO:0000256" key="1">
    <source>
        <dbReference type="SAM" id="Phobius"/>
    </source>
</evidence>
<evidence type="ECO:0008006" key="4">
    <source>
        <dbReference type="Google" id="ProtNLM"/>
    </source>
</evidence>
<name>I4EIZ0_9BACT</name>
<evidence type="ECO:0000313" key="3">
    <source>
        <dbReference type="Proteomes" id="UP000004221"/>
    </source>
</evidence>
<dbReference type="OrthoDB" id="637094at2"/>
<keyword evidence="1" id="KW-0812">Transmembrane</keyword>
<feature type="transmembrane region" description="Helical" evidence="1">
    <location>
        <begin position="265"/>
        <end position="283"/>
    </location>
</feature>
<dbReference type="EMBL" id="CAGS01000301">
    <property type="protein sequence ID" value="CCF84652.1"/>
    <property type="molecule type" value="Genomic_DNA"/>
</dbReference>
<dbReference type="RefSeq" id="WP_008478960.1">
    <property type="nucleotide sequence ID" value="NZ_CAGS01000301.1"/>
</dbReference>
<feature type="transmembrane region" description="Helical" evidence="1">
    <location>
        <begin position="329"/>
        <end position="348"/>
    </location>
</feature>
<organism evidence="2 3">
    <name type="scientific">Nitrolancea hollandica Lb</name>
    <dbReference type="NCBI Taxonomy" id="1129897"/>
    <lineage>
        <taxon>Bacteria</taxon>
        <taxon>Pseudomonadati</taxon>
        <taxon>Thermomicrobiota</taxon>
        <taxon>Thermomicrobia</taxon>
        <taxon>Sphaerobacterales</taxon>
        <taxon>Sphaerobacterineae</taxon>
        <taxon>Sphaerobacteraceae</taxon>
        <taxon>Nitrolancea</taxon>
    </lineage>
</organism>
<accession>I4EIZ0</accession>
<dbReference type="Proteomes" id="UP000004221">
    <property type="component" value="Unassembled WGS sequence"/>
</dbReference>
<feature type="transmembrane region" description="Helical" evidence="1">
    <location>
        <begin position="295"/>
        <end position="317"/>
    </location>
</feature>
<keyword evidence="1" id="KW-0472">Membrane</keyword>
<keyword evidence="3" id="KW-1185">Reference proteome</keyword>
<feature type="transmembrane region" description="Helical" evidence="1">
    <location>
        <begin position="104"/>
        <end position="128"/>
    </location>
</feature>
<feature type="transmembrane region" description="Helical" evidence="1">
    <location>
        <begin position="394"/>
        <end position="415"/>
    </location>
</feature>
<dbReference type="InterPro" id="IPR047928">
    <property type="entry name" value="Perm_prefix_1"/>
</dbReference>
<feature type="transmembrane region" description="Helical" evidence="1">
    <location>
        <begin position="165"/>
        <end position="184"/>
    </location>
</feature>
<dbReference type="AlphaFoldDB" id="I4EIZ0"/>
<feature type="transmembrane region" description="Helical" evidence="1">
    <location>
        <begin position="190"/>
        <end position="209"/>
    </location>
</feature>
<feature type="transmembrane region" description="Helical" evidence="1">
    <location>
        <begin position="134"/>
        <end position="153"/>
    </location>
</feature>
<feature type="transmembrane region" description="Helical" evidence="1">
    <location>
        <begin position="435"/>
        <end position="453"/>
    </location>
</feature>
<comment type="caution">
    <text evidence="2">The sequence shown here is derived from an EMBL/GenBank/DDBJ whole genome shotgun (WGS) entry which is preliminary data.</text>
</comment>
<reference evidence="2 3" key="1">
    <citation type="journal article" date="2012" name="ISME J.">
        <title>Nitrification expanded: discovery, physiology and genomics of a nitrite-oxidizing bacterium from the phylum Chloroflexi.</title>
        <authorList>
            <person name="Sorokin D.Y."/>
            <person name="Lucker S."/>
            <person name="Vejmelkova D."/>
            <person name="Kostrikina N.A."/>
            <person name="Kleerebezem R."/>
            <person name="Rijpstra W.I."/>
            <person name="Damste J.S."/>
            <person name="Le Paslier D."/>
            <person name="Muyzer G."/>
            <person name="Wagner M."/>
            <person name="van Loosdrecht M.C."/>
            <person name="Daims H."/>
        </authorList>
    </citation>
    <scope>NUCLEOTIDE SEQUENCE [LARGE SCALE GENOMIC DNA]</scope>
    <source>
        <strain evidence="3">none</strain>
    </source>
</reference>